<feature type="domain" description="Spermatogenesis-associated protein 20-like TRX" evidence="1">
    <location>
        <begin position="13"/>
        <end position="175"/>
    </location>
</feature>
<dbReference type="PANTHER" id="PTHR42899">
    <property type="entry name" value="SPERMATOGENESIS-ASSOCIATED PROTEIN 20"/>
    <property type="match status" value="1"/>
</dbReference>
<dbReference type="Gene3D" id="3.40.30.10">
    <property type="entry name" value="Glutaredoxin"/>
    <property type="match status" value="1"/>
</dbReference>
<evidence type="ECO:0000259" key="1">
    <source>
        <dbReference type="Pfam" id="PF03190"/>
    </source>
</evidence>
<dbReference type="InterPro" id="IPR008928">
    <property type="entry name" value="6-hairpin_glycosidase_sf"/>
</dbReference>
<dbReference type="GO" id="GO:0005975">
    <property type="term" value="P:carbohydrate metabolic process"/>
    <property type="evidence" value="ECO:0007669"/>
    <property type="project" value="InterPro"/>
</dbReference>
<protein>
    <submittedName>
        <fullName evidence="2">Thioredoxin domain-containing protein</fullName>
    </submittedName>
</protein>
<proteinExistence type="predicted"/>
<dbReference type="Proteomes" id="UP000502699">
    <property type="component" value="Chromosome"/>
</dbReference>
<gene>
    <name evidence="2" type="ORF">GWK36_03995</name>
</gene>
<evidence type="ECO:0000313" key="2">
    <source>
        <dbReference type="EMBL" id="QIK37292.1"/>
    </source>
</evidence>
<dbReference type="SUPFAM" id="SSF52833">
    <property type="entry name" value="Thioredoxin-like"/>
    <property type="match status" value="1"/>
</dbReference>
<name>A0A6G7VBG5_9GAMM</name>
<dbReference type="InterPro" id="IPR004879">
    <property type="entry name" value="Ssp411-like_TRX"/>
</dbReference>
<dbReference type="SUPFAM" id="SSF48208">
    <property type="entry name" value="Six-hairpin glycosidases"/>
    <property type="match status" value="1"/>
</dbReference>
<organism evidence="2 3">
    <name type="scientific">Caldichromatium japonicum</name>
    <dbReference type="NCBI Taxonomy" id="2699430"/>
    <lineage>
        <taxon>Bacteria</taxon>
        <taxon>Pseudomonadati</taxon>
        <taxon>Pseudomonadota</taxon>
        <taxon>Gammaproteobacteria</taxon>
        <taxon>Chromatiales</taxon>
        <taxon>Chromatiaceae</taxon>
        <taxon>Caldichromatium</taxon>
    </lineage>
</organism>
<reference evidence="3" key="1">
    <citation type="submission" date="2020-01" db="EMBL/GenBank/DDBJ databases">
        <title>Caldichromatium gen. nov., sp. nov., a thermophilic purple sulfur bacterium member of the family Chromatiaceae isolated from Nakabusa hot spring, Japan.</title>
        <authorList>
            <person name="Saini M.K."/>
            <person name="Hanada S."/>
            <person name="Tank M."/>
        </authorList>
    </citation>
    <scope>NUCLEOTIDE SEQUENCE [LARGE SCALE GENOMIC DNA]</scope>
    <source>
        <strain evidence="3">No.7</strain>
    </source>
</reference>
<dbReference type="PIRSF" id="PIRSF006402">
    <property type="entry name" value="UCP006402_thioredoxin"/>
    <property type="match status" value="1"/>
</dbReference>
<dbReference type="Gene3D" id="1.50.10.20">
    <property type="match status" value="1"/>
</dbReference>
<dbReference type="InterPro" id="IPR036249">
    <property type="entry name" value="Thioredoxin-like_sf"/>
</dbReference>
<keyword evidence="3" id="KW-1185">Reference proteome</keyword>
<dbReference type="PANTHER" id="PTHR42899:SF1">
    <property type="entry name" value="SPERMATOGENESIS-ASSOCIATED PROTEIN 20"/>
    <property type="match status" value="1"/>
</dbReference>
<dbReference type="RefSeq" id="WP_166270060.1">
    <property type="nucleotide sequence ID" value="NZ_CP048029.1"/>
</dbReference>
<sequence length="695" mass="77412">MSRAQDRSVSLANRLASAASPYLQQHATNPVAWWPWCPEALALARRLDRPILLSIGYSACHWCHVMAHESFADPETAALMNRLFINIKVDREERPDLDKVYQTAHQLLARRPGGWPLTVFLTPDDLVPFFAGTYFPPEPRYGLPSFKQLLVGVELAYREQGRDIREQNRHLLAALASLEPRGGSALPDESLLDSAVEQLALSFDPVYGGFGGAPRFPHSQDLGLLLRRHAQLLSKGRPDPRLLHMARFSLQRMIGSGLFDQIGGGFYRYAVDERWLIPHFEKMLYDNGPLLGLCADLYAITGEAPFREAALATADWVRHEMQSPEGGYYATLDADTEGQEGGLYLWDRAEVRDCLDADAYRVFAAVYGLDRPPNFKGRWHLALARRPEEVAADLGLGIHEVQGLLAAARAKLLAVRARRPRPHCDDKVLTAWNALMIQGMAHAGRLLERFELLDSAERALEFIRRTLWRDGRLIAVWREGVSGPPGYLDDHVNLIAALLEMLQVRWSASDLEWAIALAEVMIAEFQDPERGGFWLTGPLHETLIHHHKPLADESLPAGNGVAAQVLQRLGHLVGEVRYLEAAERTLKLAAESMQRLPEAHASLLIALAEWQEPPEQLVIRAEGDGLGSWQRAAQKGFQPDRLVFAIPADVPNLPGALATIRPGDGPLIYRCRGTRCLPPVASLNELEATGGEIRR</sequence>
<evidence type="ECO:0000313" key="3">
    <source>
        <dbReference type="Proteomes" id="UP000502699"/>
    </source>
</evidence>
<dbReference type="Pfam" id="PF03190">
    <property type="entry name" value="Thioredox_DsbH"/>
    <property type="match status" value="1"/>
</dbReference>
<dbReference type="AlphaFoldDB" id="A0A6G7VBG5"/>
<accession>A0A6G7VBG5</accession>
<dbReference type="EMBL" id="CP048029">
    <property type="protein sequence ID" value="QIK37292.1"/>
    <property type="molecule type" value="Genomic_DNA"/>
</dbReference>
<dbReference type="CDD" id="cd02955">
    <property type="entry name" value="SSP411"/>
    <property type="match status" value="1"/>
</dbReference>
<dbReference type="KEGG" id="cjap:GWK36_03995"/>
<dbReference type="InterPro" id="IPR024705">
    <property type="entry name" value="Ssp411"/>
</dbReference>